<evidence type="ECO:0000313" key="1">
    <source>
        <dbReference type="Proteomes" id="UP001515500"/>
    </source>
</evidence>
<dbReference type="GeneID" id="120254164"/>
<name>A0AB40ATB8_DIOCR</name>
<evidence type="ECO:0000313" key="2">
    <source>
        <dbReference type="RefSeq" id="XP_039118237.1"/>
    </source>
</evidence>
<dbReference type="AlphaFoldDB" id="A0AB40ATB8"/>
<reference evidence="2" key="1">
    <citation type="submission" date="2025-08" db="UniProtKB">
        <authorList>
            <consortium name="RefSeq"/>
        </authorList>
    </citation>
    <scope>IDENTIFICATION</scope>
</reference>
<dbReference type="RefSeq" id="XP_039118237.1">
    <property type="nucleotide sequence ID" value="XM_039262303.1"/>
</dbReference>
<accession>A0AB40ATB8</accession>
<dbReference type="PANTHER" id="PTHR47926">
    <property type="entry name" value="PENTATRICOPEPTIDE REPEAT-CONTAINING PROTEIN"/>
    <property type="match status" value="1"/>
</dbReference>
<dbReference type="GO" id="GO:0009451">
    <property type="term" value="P:RNA modification"/>
    <property type="evidence" value="ECO:0007669"/>
    <property type="project" value="InterPro"/>
</dbReference>
<protein>
    <submittedName>
        <fullName evidence="2">Pentatricopeptide repeat-containing protein At3g26630, chloroplastic-like</fullName>
    </submittedName>
</protein>
<organism evidence="1 2">
    <name type="scientific">Dioscorea cayennensis subsp. rotundata</name>
    <name type="common">White Guinea yam</name>
    <name type="synonym">Dioscorea rotundata</name>
    <dbReference type="NCBI Taxonomy" id="55577"/>
    <lineage>
        <taxon>Eukaryota</taxon>
        <taxon>Viridiplantae</taxon>
        <taxon>Streptophyta</taxon>
        <taxon>Embryophyta</taxon>
        <taxon>Tracheophyta</taxon>
        <taxon>Spermatophyta</taxon>
        <taxon>Magnoliopsida</taxon>
        <taxon>Liliopsida</taxon>
        <taxon>Dioscoreales</taxon>
        <taxon>Dioscoreaceae</taxon>
        <taxon>Dioscorea</taxon>
    </lineage>
</organism>
<dbReference type="Proteomes" id="UP001515500">
    <property type="component" value="Unplaced"/>
</dbReference>
<dbReference type="PANTHER" id="PTHR47926:SF452">
    <property type="entry name" value="PENTATRICOPEPTIDE REPEAT-CONTAINING PROTEIN"/>
    <property type="match status" value="1"/>
</dbReference>
<dbReference type="InterPro" id="IPR011990">
    <property type="entry name" value="TPR-like_helical_dom_sf"/>
</dbReference>
<sequence length="200" mass="23219">MSFISVLVQCRHQKEIKHVHAYAITMSMIRNLSVANKLLYIYAKHKDLHDPSVLFFWMDQCANEFVQSGARVDNFTIPFVLRVCRDMESLRMGLEIHHLIYKFGLKSDVFVAAALVDIYVKCGFLEDARVYSGIVPDKVMMLGAMYTAKIVHEYIERRNFSLNVILRTAMIDMDKDQDHVVGDYNEDQEQVWNIGDHLLI</sequence>
<dbReference type="Gene3D" id="1.25.40.10">
    <property type="entry name" value="Tetratricopeptide repeat domain"/>
    <property type="match status" value="1"/>
</dbReference>
<dbReference type="GO" id="GO:0003723">
    <property type="term" value="F:RNA binding"/>
    <property type="evidence" value="ECO:0007669"/>
    <property type="project" value="InterPro"/>
</dbReference>
<proteinExistence type="predicted"/>
<gene>
    <name evidence="2" type="primary">LOC120254164</name>
</gene>
<keyword evidence="1" id="KW-1185">Reference proteome</keyword>
<dbReference type="InterPro" id="IPR046960">
    <property type="entry name" value="PPR_At4g14850-like_plant"/>
</dbReference>